<dbReference type="InterPro" id="IPR006842">
    <property type="entry name" value="Transposase_31"/>
</dbReference>
<dbReference type="NCBIfam" id="TIGR01784">
    <property type="entry name" value="T_den_put_tspse"/>
    <property type="match status" value="1"/>
</dbReference>
<dbReference type="InterPro" id="IPR051699">
    <property type="entry name" value="Rpn/YhgA-like_nuclease"/>
</dbReference>
<comment type="similarity">
    <text evidence="1">Belongs to the Rpn/YhgA-like nuclease family.</text>
</comment>
<keyword evidence="4" id="KW-1185">Reference proteome</keyword>
<proteinExistence type="inferred from homology"/>
<protein>
    <submittedName>
        <fullName evidence="3">Rpn family recombination-promoting nuclease/putative transposase</fullName>
    </submittedName>
</protein>
<accession>A0ABZ0N2T7</accession>
<dbReference type="EMBL" id="CP135990">
    <property type="protein sequence ID" value="WPA91798.1"/>
    <property type="molecule type" value="Genomic_DNA"/>
</dbReference>
<sequence>MATQSIVAPHDSTFKGFMSKVDNARDFFEVHLPNRIKHLCNFDTLKLASASFVDKTLRSRFSDMLYSVQTLKGKGYFYFLVEHQSSPDKLMGWRLMHYAFCAMNQHLQQGHQTLPQVVPILFYHGNQSPYPYSQPWTDCFEWSDLAHSLYCNPLPLVDLTMASDDELVNHRKVAAMELVLKHASLQGDVFGLSERLVQVLNNNQNHQDDVILVINYLFSVMDTPAYTHIVKTLVEQTEEHQETVMNIAQRLRNEGMEKGREEERMISQQKLANERQHYQQQMVLNLQQQAVMSLKLGLSVDIISQITGLSPSDIHALR</sequence>
<gene>
    <name evidence="3" type="ORF">QS795_015170</name>
</gene>
<evidence type="ECO:0000313" key="4">
    <source>
        <dbReference type="Proteomes" id="UP001302443"/>
    </source>
</evidence>
<dbReference type="InterPro" id="IPR010106">
    <property type="entry name" value="RpnA"/>
</dbReference>
<evidence type="ECO:0000313" key="3">
    <source>
        <dbReference type="EMBL" id="WPA91798.1"/>
    </source>
</evidence>
<dbReference type="RefSeq" id="WP_286269631.1">
    <property type="nucleotide sequence ID" value="NZ_CP135990.1"/>
</dbReference>
<organism evidence="3 4">
    <name type="scientific">Providencia zhijiangensis</name>
    <dbReference type="NCBI Taxonomy" id="3053982"/>
    <lineage>
        <taxon>Bacteria</taxon>
        <taxon>Pseudomonadati</taxon>
        <taxon>Pseudomonadota</taxon>
        <taxon>Gammaproteobacteria</taxon>
        <taxon>Enterobacterales</taxon>
        <taxon>Morganellaceae</taxon>
        <taxon>Providencia</taxon>
    </lineage>
</organism>
<name>A0ABZ0N2T7_9GAMM</name>
<dbReference type="Proteomes" id="UP001302443">
    <property type="component" value="Chromosome"/>
</dbReference>
<dbReference type="PANTHER" id="PTHR34611">
    <property type="match status" value="1"/>
</dbReference>
<feature type="domain" description="Transposase (putative) YhgA-like" evidence="2">
    <location>
        <begin position="9"/>
        <end position="208"/>
    </location>
</feature>
<reference evidence="3 4" key="1">
    <citation type="submission" date="2023-09" db="EMBL/GenBank/DDBJ databases">
        <title>Genomic Revisitation and Reclassification of the Genus Providencia.</title>
        <authorList>
            <person name="Dong X."/>
        </authorList>
    </citation>
    <scope>NUCLEOTIDE SEQUENCE [LARGE SCALE GENOMIC DNA]</scope>
    <source>
        <strain evidence="3 4">D4759</strain>
    </source>
</reference>
<evidence type="ECO:0000259" key="2">
    <source>
        <dbReference type="Pfam" id="PF04754"/>
    </source>
</evidence>
<dbReference type="PANTHER" id="PTHR34611:SF2">
    <property type="entry name" value="INACTIVE RECOMBINATION-PROMOTING NUCLEASE-LIKE PROTEIN RPNE-RELATED"/>
    <property type="match status" value="1"/>
</dbReference>
<dbReference type="Pfam" id="PF04754">
    <property type="entry name" value="Transposase_31"/>
    <property type="match status" value="1"/>
</dbReference>
<evidence type="ECO:0000256" key="1">
    <source>
        <dbReference type="ARBA" id="ARBA00009787"/>
    </source>
</evidence>